<evidence type="ECO:0000313" key="2">
    <source>
        <dbReference type="Proteomes" id="UP001589654"/>
    </source>
</evidence>
<dbReference type="RefSeq" id="WP_290249716.1">
    <property type="nucleotide sequence ID" value="NZ_JAUFQT010000002.1"/>
</dbReference>
<dbReference type="EMBL" id="JBHMEW010000005">
    <property type="protein sequence ID" value="MFB9210259.1"/>
    <property type="molecule type" value="Genomic_DNA"/>
</dbReference>
<dbReference type="PANTHER" id="PTHR37833:SF1">
    <property type="entry name" value="SIGNAL PEPTIDE PROTEIN"/>
    <property type="match status" value="1"/>
</dbReference>
<name>A0ABV5J0B8_9BACT</name>
<sequence>MKQICLVSFVFVSMLLFGFSVKGQGLEKYPLIWERSQIELGSVLEEYGEVTAEFYVLNNGLKPVVLKEVATDCGCTTADYTTDTLYQDKIGRVKIAYDPQGTGGRFKKEIIVRNNLNPKGDTLYLEGYEIPHPEKVAQYYNSRVGDLGFRFSSINMGEVFTNKPKIKYVDFYNFKDMPITLDEQRNHLPEHLKINMIPAIVPAKSRGLLAIQYDGAIKNDLGFFDEIVPFHIEANGDQEIELRLLTTVHEYFDPVPKSEVDNIPKLAISEVEVDLGKISSNRVVSKSIKLTNIGEKPVNIRKIVTNCDCVDYELKTMDLLPGEDMDLLITFDPKGRLGIDHKTVAIFSNDPLNPTRTIVIKSRID</sequence>
<dbReference type="Pfam" id="PF07610">
    <property type="entry name" value="DUF1573"/>
    <property type="match status" value="2"/>
</dbReference>
<organism evidence="1 2">
    <name type="scientific">Echinicola jeungdonensis</name>
    <dbReference type="NCBI Taxonomy" id="709343"/>
    <lineage>
        <taxon>Bacteria</taxon>
        <taxon>Pseudomonadati</taxon>
        <taxon>Bacteroidota</taxon>
        <taxon>Cytophagia</taxon>
        <taxon>Cytophagales</taxon>
        <taxon>Cyclobacteriaceae</taxon>
        <taxon>Echinicola</taxon>
    </lineage>
</organism>
<accession>A0ABV5J0B8</accession>
<dbReference type="Gene3D" id="2.60.40.10">
    <property type="entry name" value="Immunoglobulins"/>
    <property type="match status" value="2"/>
</dbReference>
<comment type="caution">
    <text evidence="1">The sequence shown here is derived from an EMBL/GenBank/DDBJ whole genome shotgun (WGS) entry which is preliminary data.</text>
</comment>
<dbReference type="PANTHER" id="PTHR37833">
    <property type="entry name" value="LIPOPROTEIN-RELATED"/>
    <property type="match status" value="1"/>
</dbReference>
<proteinExistence type="predicted"/>
<reference evidence="1 2" key="1">
    <citation type="submission" date="2024-09" db="EMBL/GenBank/DDBJ databases">
        <authorList>
            <person name="Sun Q."/>
            <person name="Mori K."/>
        </authorList>
    </citation>
    <scope>NUCLEOTIDE SEQUENCE [LARGE SCALE GENOMIC DNA]</scope>
    <source>
        <strain evidence="1 2">CECT 7682</strain>
    </source>
</reference>
<dbReference type="Proteomes" id="UP001589654">
    <property type="component" value="Unassembled WGS sequence"/>
</dbReference>
<evidence type="ECO:0000313" key="1">
    <source>
        <dbReference type="EMBL" id="MFB9210259.1"/>
    </source>
</evidence>
<keyword evidence="2" id="KW-1185">Reference proteome</keyword>
<gene>
    <name evidence="1" type="ORF">ACFFUR_00430</name>
</gene>
<dbReference type="InterPro" id="IPR013783">
    <property type="entry name" value="Ig-like_fold"/>
</dbReference>
<protein>
    <submittedName>
        <fullName evidence="1">DUF1573 domain-containing protein</fullName>
    </submittedName>
</protein>
<dbReference type="InterPro" id="IPR011467">
    <property type="entry name" value="DUF1573"/>
</dbReference>